<protein>
    <submittedName>
        <fullName evidence="2">18460_t:CDS:1</fullName>
    </submittedName>
</protein>
<dbReference type="PANTHER" id="PTHR23257">
    <property type="entry name" value="SERINE-THREONINE PROTEIN KINASE"/>
    <property type="match status" value="1"/>
</dbReference>
<dbReference type="InterPro" id="IPR001245">
    <property type="entry name" value="Ser-Thr/Tyr_kinase_cat_dom"/>
</dbReference>
<evidence type="ECO:0000313" key="2">
    <source>
        <dbReference type="EMBL" id="CAG8740377.1"/>
    </source>
</evidence>
<name>A0A9N9IMK5_9GLOM</name>
<dbReference type="GO" id="GO:0005524">
    <property type="term" value="F:ATP binding"/>
    <property type="evidence" value="ECO:0007669"/>
    <property type="project" value="InterPro"/>
</dbReference>
<dbReference type="EMBL" id="CAJVPV010030232">
    <property type="protein sequence ID" value="CAG8740377.1"/>
    <property type="molecule type" value="Genomic_DNA"/>
</dbReference>
<dbReference type="PROSITE" id="PS50011">
    <property type="entry name" value="PROTEIN_KINASE_DOM"/>
    <property type="match status" value="1"/>
</dbReference>
<comment type="caution">
    <text evidence="2">The sequence shown here is derived from an EMBL/GenBank/DDBJ whole genome shotgun (WGS) entry which is preliminary data.</text>
</comment>
<evidence type="ECO:0000313" key="3">
    <source>
        <dbReference type="Proteomes" id="UP000789342"/>
    </source>
</evidence>
<gene>
    <name evidence="2" type="ORF">AMORRO_LOCUS14674</name>
</gene>
<dbReference type="Gene3D" id="1.10.510.10">
    <property type="entry name" value="Transferase(Phosphotransferase) domain 1"/>
    <property type="match status" value="1"/>
</dbReference>
<dbReference type="AlphaFoldDB" id="A0A9N9IMK5"/>
<organism evidence="2 3">
    <name type="scientific">Acaulospora morrowiae</name>
    <dbReference type="NCBI Taxonomy" id="94023"/>
    <lineage>
        <taxon>Eukaryota</taxon>
        <taxon>Fungi</taxon>
        <taxon>Fungi incertae sedis</taxon>
        <taxon>Mucoromycota</taxon>
        <taxon>Glomeromycotina</taxon>
        <taxon>Glomeromycetes</taxon>
        <taxon>Diversisporales</taxon>
        <taxon>Acaulosporaceae</taxon>
        <taxon>Acaulospora</taxon>
    </lineage>
</organism>
<dbReference type="GO" id="GO:0007165">
    <property type="term" value="P:signal transduction"/>
    <property type="evidence" value="ECO:0007669"/>
    <property type="project" value="TreeGrafter"/>
</dbReference>
<evidence type="ECO:0000259" key="1">
    <source>
        <dbReference type="PROSITE" id="PS50011"/>
    </source>
</evidence>
<reference evidence="2" key="1">
    <citation type="submission" date="2021-06" db="EMBL/GenBank/DDBJ databases">
        <authorList>
            <person name="Kallberg Y."/>
            <person name="Tangrot J."/>
            <person name="Rosling A."/>
        </authorList>
    </citation>
    <scope>NUCLEOTIDE SEQUENCE</scope>
    <source>
        <strain evidence="2">CL551</strain>
    </source>
</reference>
<keyword evidence="3" id="KW-1185">Reference proteome</keyword>
<sequence length="364" mass="41803">MAEVAIAYLGILGIIDSVLHSIDRISVLVQAFKNAPEKIVEVQMKLVISKEVAKNLRKYLTTNELEESVQESLMVHIRVLNQVLTKCEYYVKRNQRNIVGSMWYASIGKTKLSNEIQRLNDWNRLVGDLVSSLVALDVSTLTTTLNQCEKSSEHLYTFMRIVTKAILIRDRKNIPRDDNDLQDVVLDEDEIENYDVLNNQLRGYGQWRGNEVMIEKINMKEISGAKQSRQRTDLRRLALLLKQYKQCHHIMEFIGIAEIDSDHVLMISDGSVKTTLKDIIDGYDRLESIDRKKVAAGVADGLIYLHSSGILHKDIRSSNIFINLNDKRPLISGFTLSRKIDWDSVRHHENSLEARIWQAPERFG</sequence>
<dbReference type="Proteomes" id="UP000789342">
    <property type="component" value="Unassembled WGS sequence"/>
</dbReference>
<dbReference type="OrthoDB" id="3260955at2759"/>
<feature type="domain" description="Protein kinase" evidence="1">
    <location>
        <begin position="156"/>
        <end position="364"/>
    </location>
</feature>
<dbReference type="Pfam" id="PF07714">
    <property type="entry name" value="PK_Tyr_Ser-Thr"/>
    <property type="match status" value="1"/>
</dbReference>
<dbReference type="InterPro" id="IPR000719">
    <property type="entry name" value="Prot_kinase_dom"/>
</dbReference>
<dbReference type="GO" id="GO:0005737">
    <property type="term" value="C:cytoplasm"/>
    <property type="evidence" value="ECO:0007669"/>
    <property type="project" value="TreeGrafter"/>
</dbReference>
<accession>A0A9N9IMK5</accession>
<dbReference type="PROSITE" id="PS00109">
    <property type="entry name" value="PROTEIN_KINASE_TYR"/>
    <property type="match status" value="1"/>
</dbReference>
<dbReference type="InterPro" id="IPR050167">
    <property type="entry name" value="Ser_Thr_protein_kinase"/>
</dbReference>
<dbReference type="InterPro" id="IPR011009">
    <property type="entry name" value="Kinase-like_dom_sf"/>
</dbReference>
<dbReference type="GO" id="GO:0004672">
    <property type="term" value="F:protein kinase activity"/>
    <property type="evidence" value="ECO:0007669"/>
    <property type="project" value="InterPro"/>
</dbReference>
<feature type="non-terminal residue" evidence="2">
    <location>
        <position position="364"/>
    </location>
</feature>
<dbReference type="InterPro" id="IPR008266">
    <property type="entry name" value="Tyr_kinase_AS"/>
</dbReference>
<dbReference type="SUPFAM" id="SSF56112">
    <property type="entry name" value="Protein kinase-like (PK-like)"/>
    <property type="match status" value="1"/>
</dbReference>
<proteinExistence type="predicted"/>